<evidence type="ECO:0000256" key="1">
    <source>
        <dbReference type="SAM" id="MobiDB-lite"/>
    </source>
</evidence>
<feature type="region of interest" description="Disordered" evidence="1">
    <location>
        <begin position="82"/>
        <end position="102"/>
    </location>
</feature>
<dbReference type="Proteomes" id="UP000636479">
    <property type="component" value="Unassembled WGS sequence"/>
</dbReference>
<feature type="region of interest" description="Disordered" evidence="1">
    <location>
        <begin position="29"/>
        <end position="63"/>
    </location>
</feature>
<feature type="region of interest" description="Disordered" evidence="1">
    <location>
        <begin position="1"/>
        <end position="20"/>
    </location>
</feature>
<dbReference type="AlphaFoldDB" id="A0A8H6S560"/>
<evidence type="ECO:0000313" key="3">
    <source>
        <dbReference type="Proteomes" id="UP000636479"/>
    </source>
</evidence>
<accession>A0A8H6S560</accession>
<feature type="region of interest" description="Disordered" evidence="1">
    <location>
        <begin position="490"/>
        <end position="543"/>
    </location>
</feature>
<organism evidence="2 3">
    <name type="scientific">Mycena indigotica</name>
    <dbReference type="NCBI Taxonomy" id="2126181"/>
    <lineage>
        <taxon>Eukaryota</taxon>
        <taxon>Fungi</taxon>
        <taxon>Dikarya</taxon>
        <taxon>Basidiomycota</taxon>
        <taxon>Agaricomycotina</taxon>
        <taxon>Agaricomycetes</taxon>
        <taxon>Agaricomycetidae</taxon>
        <taxon>Agaricales</taxon>
        <taxon>Marasmiineae</taxon>
        <taxon>Mycenaceae</taxon>
        <taxon>Mycena</taxon>
    </lineage>
</organism>
<sequence length="543" mass="62643">MGIKVRDFAYPSDRVGHVDPTYSHPLVAAVAEEAEDQEQEKPGTTVQDEQMAADEKDNDSSPELLQDTFINTEDDYATLLDGEADEEGESGPPARVEDTPMPRIPETWEMPHPLLRPVTYQPPHYPPHHVPSPQDPIYYDTHRLPGHFSPILGVVEVEYRLSQQPRTVPILGLTTRRLLTISPDLVDLSRYQEMDLEELRRYDRRLLFQLMNGIKPPRWRCYPLGWAPTPENRAVMVKVANIWKSFTVYDDTVQKAILQHAWQQAQEDTEWMNQEMERRGQENIDAGLLDPANPALAELHDYDIPSERRCNLSIRQWLELWERRLDTGASYPTYPALVEQLKLLWKFDGRTPHNDDIVARQYMRELLYADVKAPFVPGQLKVELPPCQYWGPDAVWDDYRLEGAQRISKLTLMEHIEQLTGQTVEEAVAADPHAIPWPVPTTMTDPRYHQGHMSAEKSLWDYDLVNAENLVQFLEEMGDGDDVDWAKMERERGMSEPAPEPSKRKVEPELPVMRGLPPPDRKRALDDGEEEENTPSKKRVKQM</sequence>
<dbReference type="OrthoDB" id="2997660at2759"/>
<proteinExistence type="predicted"/>
<evidence type="ECO:0000313" key="2">
    <source>
        <dbReference type="EMBL" id="KAF7293089.1"/>
    </source>
</evidence>
<protein>
    <submittedName>
        <fullName evidence="2">Uncharacterized protein</fullName>
    </submittedName>
</protein>
<comment type="caution">
    <text evidence="2">The sequence shown here is derived from an EMBL/GenBank/DDBJ whole genome shotgun (WGS) entry which is preliminary data.</text>
</comment>
<name>A0A8H6S560_9AGAR</name>
<gene>
    <name evidence="2" type="ORF">MIND_01208300</name>
</gene>
<keyword evidence="3" id="KW-1185">Reference proteome</keyword>
<dbReference type="RefSeq" id="XP_037215517.1">
    <property type="nucleotide sequence ID" value="XM_037368591.1"/>
</dbReference>
<dbReference type="EMBL" id="JACAZF010000011">
    <property type="protein sequence ID" value="KAF7293089.1"/>
    <property type="molecule type" value="Genomic_DNA"/>
</dbReference>
<reference evidence="2" key="1">
    <citation type="submission" date="2020-05" db="EMBL/GenBank/DDBJ databases">
        <title>Mycena genomes resolve the evolution of fungal bioluminescence.</title>
        <authorList>
            <person name="Tsai I.J."/>
        </authorList>
    </citation>
    <scope>NUCLEOTIDE SEQUENCE</scope>
    <source>
        <strain evidence="2">171206Taipei</strain>
    </source>
</reference>
<dbReference type="GeneID" id="59351107"/>